<reference evidence="1" key="1">
    <citation type="submission" date="2021-11" db="EMBL/GenBank/DDBJ databases">
        <authorList>
            <person name="Schell T."/>
        </authorList>
    </citation>
    <scope>NUCLEOTIDE SEQUENCE</scope>
    <source>
        <strain evidence="1">M5</strain>
    </source>
</reference>
<gene>
    <name evidence="1" type="ORF">DGAL_LOCUS4093</name>
</gene>
<proteinExistence type="predicted"/>
<comment type="caution">
    <text evidence="1">The sequence shown here is derived from an EMBL/GenBank/DDBJ whole genome shotgun (WGS) entry which is preliminary data.</text>
</comment>
<accession>A0A8J2W224</accession>
<dbReference type="Proteomes" id="UP000789390">
    <property type="component" value="Unassembled WGS sequence"/>
</dbReference>
<name>A0A8J2W224_9CRUS</name>
<keyword evidence="2" id="KW-1185">Reference proteome</keyword>
<sequence>MVETIGGKIHAFIESVKYGCVVLSCMFVNRDNALDLIKQLTVEFALEDVITSNHFKQHVIPIIPPHERTALTSHERLASASHITSNHFKQHVIPIIPPHERTALTSHERLPSWSEQNLI</sequence>
<organism evidence="1 2">
    <name type="scientific">Daphnia galeata</name>
    <dbReference type="NCBI Taxonomy" id="27404"/>
    <lineage>
        <taxon>Eukaryota</taxon>
        <taxon>Metazoa</taxon>
        <taxon>Ecdysozoa</taxon>
        <taxon>Arthropoda</taxon>
        <taxon>Crustacea</taxon>
        <taxon>Branchiopoda</taxon>
        <taxon>Diplostraca</taxon>
        <taxon>Cladocera</taxon>
        <taxon>Anomopoda</taxon>
        <taxon>Daphniidae</taxon>
        <taxon>Daphnia</taxon>
    </lineage>
</organism>
<evidence type="ECO:0000313" key="1">
    <source>
        <dbReference type="EMBL" id="CAH0101753.1"/>
    </source>
</evidence>
<dbReference type="EMBL" id="CAKKLH010000067">
    <property type="protein sequence ID" value="CAH0101753.1"/>
    <property type="molecule type" value="Genomic_DNA"/>
</dbReference>
<dbReference type="AlphaFoldDB" id="A0A8J2W224"/>
<evidence type="ECO:0000313" key="2">
    <source>
        <dbReference type="Proteomes" id="UP000789390"/>
    </source>
</evidence>
<protein>
    <submittedName>
        <fullName evidence="1">Uncharacterized protein</fullName>
    </submittedName>
</protein>